<dbReference type="GO" id="GO:0008270">
    <property type="term" value="F:zinc ion binding"/>
    <property type="evidence" value="ECO:0007669"/>
    <property type="project" value="UniProtKB-KW"/>
</dbReference>
<dbReference type="PROSITE" id="PS50865">
    <property type="entry name" value="ZF_MYND_2"/>
    <property type="match status" value="1"/>
</dbReference>
<keyword evidence="3" id="KW-0862">Zinc</keyword>
<dbReference type="STRING" id="27342.A0A0H2RN71"/>
<evidence type="ECO:0000256" key="3">
    <source>
        <dbReference type="ARBA" id="ARBA00022833"/>
    </source>
</evidence>
<evidence type="ECO:0000313" key="7">
    <source>
        <dbReference type="Proteomes" id="UP000053477"/>
    </source>
</evidence>
<reference evidence="6 7" key="1">
    <citation type="submission" date="2015-04" db="EMBL/GenBank/DDBJ databases">
        <title>Complete genome sequence of Schizopora paradoxa KUC8140, a cosmopolitan wood degrader in East Asia.</title>
        <authorList>
            <consortium name="DOE Joint Genome Institute"/>
            <person name="Min B."/>
            <person name="Park H."/>
            <person name="Jang Y."/>
            <person name="Kim J.-J."/>
            <person name="Kim K.H."/>
            <person name="Pangilinan J."/>
            <person name="Lipzen A."/>
            <person name="Riley R."/>
            <person name="Grigoriev I.V."/>
            <person name="Spatafora J.W."/>
            <person name="Choi I.-G."/>
        </authorList>
    </citation>
    <scope>NUCLEOTIDE SEQUENCE [LARGE SCALE GENOMIC DNA]</scope>
    <source>
        <strain evidence="6 7">KUC8140</strain>
    </source>
</reference>
<sequence>MSRKLPPEFNRDLSLDYSEAELSNIKRRFIYGAKAMPMMDFRLSCGLLFQSPRHIQPALYAVPFAFLNADKIPLVGNRIQKSDESMDDSERAYLSILALAGVSDFAKEIGKNRAVTEIMYKGWPGAFAWMQFWFGAITDREHELDQDPKHSEGIVDILCQALTTFLSIPRLAKLVVSTLGASILVTHLWRRGDDSELSKIKGRHLGSTVMHMMLSEEGRDSERLLVEMLVAMDGKPSAIAVTALARLRNILDGEDFTVRKLWEPLFIVEHLITGVNDAVRNALLALPCIRVVGTVLSRLLDVPFVQDDPTYRLAHRLIVLCFICFKRAMQHANGVPWVLQCLEAGFLESFVNCCPTLFAYSQNFSAEMVATFQVVSCNLAHLPVAQMAIALHKKLTKEMPVHRYINKAIPTARKAWIRFQCMVMEREEIISKLPPPSSTPVKCDFCLRLFERQELKKCAGCSLALYCSKSCQARAWKEKDHRSQCKIAKKAGPGQKGDHQAV</sequence>
<evidence type="ECO:0000256" key="4">
    <source>
        <dbReference type="PROSITE-ProRule" id="PRU00134"/>
    </source>
</evidence>
<evidence type="ECO:0000313" key="6">
    <source>
        <dbReference type="EMBL" id="KLO13339.1"/>
    </source>
</evidence>
<dbReference type="SUPFAM" id="SSF144232">
    <property type="entry name" value="HIT/MYND zinc finger-like"/>
    <property type="match status" value="1"/>
</dbReference>
<dbReference type="EMBL" id="KQ085961">
    <property type="protein sequence ID" value="KLO13339.1"/>
    <property type="molecule type" value="Genomic_DNA"/>
</dbReference>
<keyword evidence="2 4" id="KW-0863">Zinc-finger</keyword>
<dbReference type="Gene3D" id="2.170.270.10">
    <property type="entry name" value="SET domain"/>
    <property type="match status" value="1"/>
</dbReference>
<name>A0A0H2RN71_9AGAM</name>
<gene>
    <name evidence="6" type="ORF">SCHPADRAFT_369996</name>
</gene>
<keyword evidence="1" id="KW-0479">Metal-binding</keyword>
<dbReference type="Proteomes" id="UP000053477">
    <property type="component" value="Unassembled WGS sequence"/>
</dbReference>
<protein>
    <recommendedName>
        <fullName evidence="5">MYND-type domain-containing protein</fullName>
    </recommendedName>
</protein>
<evidence type="ECO:0000259" key="5">
    <source>
        <dbReference type="PROSITE" id="PS50865"/>
    </source>
</evidence>
<feature type="domain" description="MYND-type" evidence="5">
    <location>
        <begin position="443"/>
        <end position="485"/>
    </location>
</feature>
<proteinExistence type="predicted"/>
<dbReference type="Pfam" id="PF01753">
    <property type="entry name" value="zf-MYND"/>
    <property type="match status" value="1"/>
</dbReference>
<organism evidence="6 7">
    <name type="scientific">Schizopora paradoxa</name>
    <dbReference type="NCBI Taxonomy" id="27342"/>
    <lineage>
        <taxon>Eukaryota</taxon>
        <taxon>Fungi</taxon>
        <taxon>Dikarya</taxon>
        <taxon>Basidiomycota</taxon>
        <taxon>Agaricomycotina</taxon>
        <taxon>Agaricomycetes</taxon>
        <taxon>Hymenochaetales</taxon>
        <taxon>Schizoporaceae</taxon>
        <taxon>Schizopora</taxon>
    </lineage>
</organism>
<evidence type="ECO:0000256" key="1">
    <source>
        <dbReference type="ARBA" id="ARBA00022723"/>
    </source>
</evidence>
<dbReference type="InParanoid" id="A0A0H2RN71"/>
<evidence type="ECO:0000256" key="2">
    <source>
        <dbReference type="ARBA" id="ARBA00022771"/>
    </source>
</evidence>
<keyword evidence="7" id="KW-1185">Reference proteome</keyword>
<dbReference type="OrthoDB" id="2786161at2759"/>
<dbReference type="AlphaFoldDB" id="A0A0H2RN71"/>
<dbReference type="InterPro" id="IPR002893">
    <property type="entry name" value="Znf_MYND"/>
</dbReference>
<dbReference type="InterPro" id="IPR046341">
    <property type="entry name" value="SET_dom_sf"/>
</dbReference>
<accession>A0A0H2RN71</accession>
<dbReference type="PROSITE" id="PS01360">
    <property type="entry name" value="ZF_MYND_1"/>
    <property type="match status" value="1"/>
</dbReference>
<dbReference type="Gene3D" id="6.10.140.2220">
    <property type="match status" value="1"/>
</dbReference>